<dbReference type="EMBL" id="MGJY01000006">
    <property type="protein sequence ID" value="OGN16677.1"/>
    <property type="molecule type" value="Genomic_DNA"/>
</dbReference>
<comment type="caution">
    <text evidence="2">The sequence shown here is derived from an EMBL/GenBank/DDBJ whole genome shotgun (WGS) entry which is preliminary data.</text>
</comment>
<dbReference type="AlphaFoldDB" id="A0A1F8FU43"/>
<organism evidence="2 3">
    <name type="scientific">Candidatus Yanofskybacteria bacterium RIFCSPHIGHO2_02_FULL_46_19</name>
    <dbReference type="NCBI Taxonomy" id="1802684"/>
    <lineage>
        <taxon>Bacteria</taxon>
        <taxon>Candidatus Yanofskyibacteriota</taxon>
    </lineage>
</organism>
<dbReference type="InterPro" id="IPR001387">
    <property type="entry name" value="Cro/C1-type_HTH"/>
</dbReference>
<evidence type="ECO:0000313" key="3">
    <source>
        <dbReference type="Proteomes" id="UP000177796"/>
    </source>
</evidence>
<sequence length="110" mass="12426">MIGPTKVRKLRKEVGLSQESFARALEVSSREVARWETGLNEPAEPAYTELLKFRAMVNNLKKVEYDPARWFQMKSRALSGRSPKEVIVMGSTGLEIVFNLCGRMVHGITT</sequence>
<dbReference type="SUPFAM" id="SSF47413">
    <property type="entry name" value="lambda repressor-like DNA-binding domains"/>
    <property type="match status" value="1"/>
</dbReference>
<accession>A0A1F8FU43</accession>
<dbReference type="InterPro" id="IPR010982">
    <property type="entry name" value="Lambda_DNA-bd_dom_sf"/>
</dbReference>
<dbReference type="Pfam" id="PF01381">
    <property type="entry name" value="HTH_3"/>
    <property type="match status" value="1"/>
</dbReference>
<name>A0A1F8FU43_9BACT</name>
<gene>
    <name evidence="2" type="ORF">A3C81_03085</name>
</gene>
<proteinExistence type="predicted"/>
<evidence type="ECO:0000313" key="2">
    <source>
        <dbReference type="EMBL" id="OGN16677.1"/>
    </source>
</evidence>
<dbReference type="Gene3D" id="1.10.260.40">
    <property type="entry name" value="lambda repressor-like DNA-binding domains"/>
    <property type="match status" value="1"/>
</dbReference>
<protein>
    <recommendedName>
        <fullName evidence="1">HTH cro/C1-type domain-containing protein</fullName>
    </recommendedName>
</protein>
<reference evidence="2 3" key="1">
    <citation type="journal article" date="2016" name="Nat. Commun.">
        <title>Thousands of microbial genomes shed light on interconnected biogeochemical processes in an aquifer system.</title>
        <authorList>
            <person name="Anantharaman K."/>
            <person name="Brown C.T."/>
            <person name="Hug L.A."/>
            <person name="Sharon I."/>
            <person name="Castelle C.J."/>
            <person name="Probst A.J."/>
            <person name="Thomas B.C."/>
            <person name="Singh A."/>
            <person name="Wilkins M.J."/>
            <person name="Karaoz U."/>
            <person name="Brodie E.L."/>
            <person name="Williams K.H."/>
            <person name="Hubbard S.S."/>
            <person name="Banfield J.F."/>
        </authorList>
    </citation>
    <scope>NUCLEOTIDE SEQUENCE [LARGE SCALE GENOMIC DNA]</scope>
</reference>
<dbReference type="GO" id="GO:0003677">
    <property type="term" value="F:DNA binding"/>
    <property type="evidence" value="ECO:0007669"/>
    <property type="project" value="InterPro"/>
</dbReference>
<feature type="domain" description="HTH cro/C1-type" evidence="1">
    <location>
        <begin position="7"/>
        <end position="42"/>
    </location>
</feature>
<dbReference type="CDD" id="cd00093">
    <property type="entry name" value="HTH_XRE"/>
    <property type="match status" value="1"/>
</dbReference>
<evidence type="ECO:0000259" key="1">
    <source>
        <dbReference type="PROSITE" id="PS50943"/>
    </source>
</evidence>
<dbReference type="PROSITE" id="PS50943">
    <property type="entry name" value="HTH_CROC1"/>
    <property type="match status" value="1"/>
</dbReference>
<dbReference type="Proteomes" id="UP000177796">
    <property type="component" value="Unassembled WGS sequence"/>
</dbReference>